<evidence type="ECO:0000256" key="7">
    <source>
        <dbReference type="ARBA" id="ARBA00023065"/>
    </source>
</evidence>
<comment type="caution">
    <text evidence="16">The sequence shown here is derived from an EMBL/GenBank/DDBJ whole genome shotgun (WGS) entry which is preliminary data.</text>
</comment>
<keyword evidence="8 13" id="KW-0472">Membrane</keyword>
<keyword evidence="6 13" id="KW-1133">Transmembrane helix</keyword>
<dbReference type="Proteomes" id="UP001381693">
    <property type="component" value="Unassembled WGS sequence"/>
</dbReference>
<evidence type="ECO:0000256" key="6">
    <source>
        <dbReference type="ARBA" id="ARBA00022989"/>
    </source>
</evidence>
<keyword evidence="12" id="KW-0407">Ion channel</keyword>
<keyword evidence="4" id="KW-1003">Cell membrane</keyword>
<keyword evidence="9" id="KW-0675">Receptor</keyword>
<feature type="transmembrane region" description="Helical" evidence="13">
    <location>
        <begin position="339"/>
        <end position="357"/>
    </location>
</feature>
<evidence type="ECO:0000256" key="2">
    <source>
        <dbReference type="ARBA" id="ARBA00008685"/>
    </source>
</evidence>
<dbReference type="AlphaFoldDB" id="A0AAN8ZYR1"/>
<dbReference type="InterPro" id="IPR019594">
    <property type="entry name" value="Glu/Gly-bd"/>
</dbReference>
<evidence type="ECO:0000259" key="15">
    <source>
        <dbReference type="SMART" id="SM00918"/>
    </source>
</evidence>
<dbReference type="InterPro" id="IPR052192">
    <property type="entry name" value="Insect_Ionotropic_Sensory_Rcpt"/>
</dbReference>
<dbReference type="GO" id="GO:0005886">
    <property type="term" value="C:plasma membrane"/>
    <property type="evidence" value="ECO:0007669"/>
    <property type="project" value="UniProtKB-SubCell"/>
</dbReference>
<keyword evidence="17" id="KW-1185">Reference proteome</keyword>
<evidence type="ECO:0000256" key="9">
    <source>
        <dbReference type="ARBA" id="ARBA00023170"/>
    </source>
</evidence>
<reference evidence="16 17" key="1">
    <citation type="submission" date="2023-11" db="EMBL/GenBank/DDBJ databases">
        <title>Halocaridina rubra genome assembly.</title>
        <authorList>
            <person name="Smith C."/>
        </authorList>
    </citation>
    <scope>NUCLEOTIDE SEQUENCE [LARGE SCALE GENOMIC DNA]</scope>
    <source>
        <strain evidence="16">EP-1</strain>
        <tissue evidence="16">Whole</tissue>
    </source>
</reference>
<gene>
    <name evidence="16" type="ORF">SK128_006518</name>
</gene>
<evidence type="ECO:0000256" key="4">
    <source>
        <dbReference type="ARBA" id="ARBA00022475"/>
    </source>
</evidence>
<dbReference type="SUPFAM" id="SSF53850">
    <property type="entry name" value="Periplasmic binding protein-like II"/>
    <property type="match status" value="1"/>
</dbReference>
<dbReference type="GO" id="GO:0050906">
    <property type="term" value="P:detection of stimulus involved in sensory perception"/>
    <property type="evidence" value="ECO:0007669"/>
    <property type="project" value="UniProtKB-ARBA"/>
</dbReference>
<dbReference type="Gene3D" id="1.10.287.70">
    <property type="match status" value="1"/>
</dbReference>
<feature type="signal peptide" evidence="14">
    <location>
        <begin position="1"/>
        <end position="15"/>
    </location>
</feature>
<keyword evidence="10" id="KW-0325">Glycoprotein</keyword>
<dbReference type="Pfam" id="PF00060">
    <property type="entry name" value="Lig_chan"/>
    <property type="match status" value="1"/>
</dbReference>
<protein>
    <recommendedName>
        <fullName evidence="15">Ionotropic glutamate receptor L-glutamate and glycine-binding domain-containing protein</fullName>
    </recommendedName>
</protein>
<keyword evidence="3" id="KW-0813">Transport</keyword>
<dbReference type="Pfam" id="PF10613">
    <property type="entry name" value="Lig_chan-Glu_bd"/>
    <property type="match status" value="1"/>
</dbReference>
<sequence length="616" mass="72194">MRLIFLILAVLNAVAEPPTAWMDRITIRNNSSVFKKLWSELLLGPLSENGLVLYIDPSLKESSLESIITGLSLHDKSQIFVDIGSDGSLWSEQQSKEILRGGHLIHILFLRSMSTSFFQSLSVKWNPKYLMFINLGPKSARNVVKREEFQGPEKQLLIESVHDEKFEENPFELYTHFPFSKESKIQRLGTWDVDAFLFLHDIFINRFPSFEGYEFWLGTWYDDYPYLYQSKEAEEGVGDGVEVNMLDAMGTVLDFTYNLTTKPPDLKWGDLVNGTWTGMLGMVYSKDKNFTVNYFSYTPERFEDFDTSVTYWSEGFGLALLTPPPLPKWRSLYYPFTKLVWVVLIATFFLTAIILHIQSSFQEEKFLEDFSQTWIYLLQSLLDFGWPRLPEAQWLRVFIGWWSISCFIVTTAYTANLIAFLTLPLFPERIQTVEKLAESDFRVSMYDYGEFVPDALLASQDPYYRMIGEKLDLYVTDDESMYPFQNGTHAYLETYSYSLIYIFDVYEVRNAYMLREQLYMSHLCWYFQKNTAWKYKFDDAIQHLVEGGFIARWLKIKTDEFLGLDYDKKLRLASEERENTALSLSHLQGIFFILVMGWLISTFTFLFEILMHKCSR</sequence>
<feature type="chain" id="PRO_5042914021" description="Ionotropic glutamate receptor L-glutamate and glycine-binding domain-containing protein" evidence="14">
    <location>
        <begin position="16"/>
        <end position="616"/>
    </location>
</feature>
<comment type="similarity">
    <text evidence="2">Belongs to the glutamate-gated ion channel (TC 1.A.10.1) family.</text>
</comment>
<dbReference type="PANTHER" id="PTHR42643:SF24">
    <property type="entry name" value="IONOTROPIC RECEPTOR 60A"/>
    <property type="match status" value="1"/>
</dbReference>
<name>A0AAN8ZYR1_HALRR</name>
<feature type="domain" description="Ionotropic glutamate receptor L-glutamate and glycine-binding" evidence="15">
    <location>
        <begin position="225"/>
        <end position="285"/>
    </location>
</feature>
<organism evidence="16 17">
    <name type="scientific">Halocaridina rubra</name>
    <name type="common">Hawaiian red shrimp</name>
    <dbReference type="NCBI Taxonomy" id="373956"/>
    <lineage>
        <taxon>Eukaryota</taxon>
        <taxon>Metazoa</taxon>
        <taxon>Ecdysozoa</taxon>
        <taxon>Arthropoda</taxon>
        <taxon>Crustacea</taxon>
        <taxon>Multicrustacea</taxon>
        <taxon>Malacostraca</taxon>
        <taxon>Eumalacostraca</taxon>
        <taxon>Eucarida</taxon>
        <taxon>Decapoda</taxon>
        <taxon>Pleocyemata</taxon>
        <taxon>Caridea</taxon>
        <taxon>Atyoidea</taxon>
        <taxon>Atyidae</taxon>
        <taxon>Halocaridina</taxon>
    </lineage>
</organism>
<evidence type="ECO:0000256" key="1">
    <source>
        <dbReference type="ARBA" id="ARBA00004651"/>
    </source>
</evidence>
<evidence type="ECO:0000256" key="11">
    <source>
        <dbReference type="ARBA" id="ARBA00023286"/>
    </source>
</evidence>
<dbReference type="InterPro" id="IPR001320">
    <property type="entry name" value="Iontro_rcpt_C"/>
</dbReference>
<proteinExistence type="inferred from homology"/>
<feature type="transmembrane region" description="Helical" evidence="13">
    <location>
        <begin position="589"/>
        <end position="610"/>
    </location>
</feature>
<keyword evidence="14" id="KW-0732">Signal</keyword>
<evidence type="ECO:0000313" key="16">
    <source>
        <dbReference type="EMBL" id="KAK7068289.1"/>
    </source>
</evidence>
<evidence type="ECO:0000256" key="12">
    <source>
        <dbReference type="ARBA" id="ARBA00023303"/>
    </source>
</evidence>
<dbReference type="GO" id="GO:0015276">
    <property type="term" value="F:ligand-gated monoatomic ion channel activity"/>
    <property type="evidence" value="ECO:0007669"/>
    <property type="project" value="InterPro"/>
</dbReference>
<evidence type="ECO:0000256" key="8">
    <source>
        <dbReference type="ARBA" id="ARBA00023136"/>
    </source>
</evidence>
<evidence type="ECO:0000256" key="14">
    <source>
        <dbReference type="SAM" id="SignalP"/>
    </source>
</evidence>
<dbReference type="SMART" id="SM00918">
    <property type="entry name" value="Lig_chan-Glu_bd"/>
    <property type="match status" value="1"/>
</dbReference>
<accession>A0AAN8ZYR1</accession>
<evidence type="ECO:0000256" key="3">
    <source>
        <dbReference type="ARBA" id="ARBA00022448"/>
    </source>
</evidence>
<feature type="transmembrane region" description="Helical" evidence="13">
    <location>
        <begin position="398"/>
        <end position="426"/>
    </location>
</feature>
<evidence type="ECO:0000313" key="17">
    <source>
        <dbReference type="Proteomes" id="UP001381693"/>
    </source>
</evidence>
<dbReference type="Gene3D" id="3.40.190.10">
    <property type="entry name" value="Periplasmic binding protein-like II"/>
    <property type="match status" value="1"/>
</dbReference>
<comment type="subcellular location">
    <subcellularLocation>
        <location evidence="1">Cell membrane</location>
        <topology evidence="1">Multi-pass membrane protein</topology>
    </subcellularLocation>
</comment>
<keyword evidence="11" id="KW-1071">Ligand-gated ion channel</keyword>
<dbReference type="PANTHER" id="PTHR42643">
    <property type="entry name" value="IONOTROPIC RECEPTOR 20A-RELATED"/>
    <property type="match status" value="1"/>
</dbReference>
<evidence type="ECO:0000256" key="13">
    <source>
        <dbReference type="SAM" id="Phobius"/>
    </source>
</evidence>
<dbReference type="EMBL" id="JAXCGZ010017327">
    <property type="protein sequence ID" value="KAK7068289.1"/>
    <property type="molecule type" value="Genomic_DNA"/>
</dbReference>
<keyword evidence="5 13" id="KW-0812">Transmembrane</keyword>
<evidence type="ECO:0000256" key="5">
    <source>
        <dbReference type="ARBA" id="ARBA00022692"/>
    </source>
</evidence>
<evidence type="ECO:0000256" key="10">
    <source>
        <dbReference type="ARBA" id="ARBA00023180"/>
    </source>
</evidence>
<keyword evidence="7" id="KW-0406">Ion transport</keyword>